<keyword evidence="5" id="KW-1185">Reference proteome</keyword>
<dbReference type="GO" id="GO:0046872">
    <property type="term" value="F:metal ion binding"/>
    <property type="evidence" value="ECO:0007669"/>
    <property type="project" value="UniProtKB-KW"/>
</dbReference>
<evidence type="ECO:0000313" key="4">
    <source>
        <dbReference type="EMBL" id="PWE00318.1"/>
    </source>
</evidence>
<dbReference type="InterPro" id="IPR000917">
    <property type="entry name" value="Sulfatase_N"/>
</dbReference>
<dbReference type="Proteomes" id="UP000244956">
    <property type="component" value="Unassembled WGS sequence"/>
</dbReference>
<dbReference type="SUPFAM" id="SSF53649">
    <property type="entry name" value="Alkaline phosphatase-like"/>
    <property type="match status" value="1"/>
</dbReference>
<dbReference type="GO" id="GO:0008484">
    <property type="term" value="F:sulfuric ester hydrolase activity"/>
    <property type="evidence" value="ECO:0007669"/>
    <property type="project" value="TreeGrafter"/>
</dbReference>
<evidence type="ECO:0000256" key="1">
    <source>
        <dbReference type="ARBA" id="ARBA00022723"/>
    </source>
</evidence>
<dbReference type="GO" id="GO:0005737">
    <property type="term" value="C:cytoplasm"/>
    <property type="evidence" value="ECO:0007669"/>
    <property type="project" value="TreeGrafter"/>
</dbReference>
<feature type="domain" description="Sulfatase N-terminal" evidence="3">
    <location>
        <begin position="47"/>
        <end position="172"/>
    </location>
</feature>
<gene>
    <name evidence="4" type="ORF">DDZ16_05095</name>
</gene>
<dbReference type="EMBL" id="QEWP01000003">
    <property type="protein sequence ID" value="PWE00318.1"/>
    <property type="molecule type" value="Genomic_DNA"/>
</dbReference>
<dbReference type="PANTHER" id="PTHR45953">
    <property type="entry name" value="IDURONATE 2-SULFATASE"/>
    <property type="match status" value="1"/>
</dbReference>
<organism evidence="4 5">
    <name type="scientific">Marinilabilia rubra</name>
    <dbReference type="NCBI Taxonomy" id="2162893"/>
    <lineage>
        <taxon>Bacteria</taxon>
        <taxon>Pseudomonadati</taxon>
        <taxon>Bacteroidota</taxon>
        <taxon>Bacteroidia</taxon>
        <taxon>Marinilabiliales</taxon>
        <taxon>Marinilabiliaceae</taxon>
        <taxon>Marinilabilia</taxon>
    </lineage>
</organism>
<evidence type="ECO:0000259" key="3">
    <source>
        <dbReference type="Pfam" id="PF00884"/>
    </source>
</evidence>
<comment type="caution">
    <text evidence="4">The sequence shown here is derived from an EMBL/GenBank/DDBJ whole genome shotgun (WGS) entry which is preliminary data.</text>
</comment>
<keyword evidence="1" id="KW-0479">Metal-binding</keyword>
<name>A0A2U2BB80_9BACT</name>
<evidence type="ECO:0000313" key="5">
    <source>
        <dbReference type="Proteomes" id="UP000244956"/>
    </source>
</evidence>
<accession>A0A2U2BB80</accession>
<dbReference type="OrthoDB" id="9763552at2"/>
<proteinExistence type="predicted"/>
<dbReference type="InterPro" id="IPR017850">
    <property type="entry name" value="Alkaline_phosphatase_core_sf"/>
</dbReference>
<keyword evidence="2" id="KW-0378">Hydrolase</keyword>
<dbReference type="AlphaFoldDB" id="A0A2U2BB80"/>
<evidence type="ECO:0000256" key="2">
    <source>
        <dbReference type="ARBA" id="ARBA00022801"/>
    </source>
</evidence>
<dbReference type="Gene3D" id="3.40.720.10">
    <property type="entry name" value="Alkaline Phosphatase, subunit A"/>
    <property type="match status" value="1"/>
</dbReference>
<dbReference type="Pfam" id="PF00884">
    <property type="entry name" value="Sulfatase"/>
    <property type="match status" value="1"/>
</dbReference>
<dbReference type="PANTHER" id="PTHR45953:SF1">
    <property type="entry name" value="IDURONATE 2-SULFATASE"/>
    <property type="match status" value="1"/>
</dbReference>
<protein>
    <recommendedName>
        <fullName evidence="3">Sulfatase N-terminal domain-containing protein</fullName>
    </recommendedName>
</protein>
<sequence length="190" mass="21100">MSFSCGLYTSTHTFGCAQKYFDKFSLETIQLPDIKNNDISDCFYKTVFDGSNSKGIRHYEAMVESYASFEEGLKRYVQAYLACVNFVDEQVGLVLDALNNSRLRDNTIVILTSDHGYNQGEKDYLFKNSLWDESPRVPLIIKDPSVPGNGGKKVAQPVSLVDVYPTVLDYCGLTASNMKNDGGAPLSGFI</sequence>
<reference evidence="4 5" key="1">
    <citation type="submission" date="2018-05" db="EMBL/GenBank/DDBJ databases">
        <title>Marinilabilia rubrum sp. nov., isolated from saltern sediment.</title>
        <authorList>
            <person name="Zhang R."/>
        </authorList>
    </citation>
    <scope>NUCLEOTIDE SEQUENCE [LARGE SCALE GENOMIC DNA]</scope>
    <source>
        <strain evidence="4 5">WTE16</strain>
    </source>
</reference>